<keyword evidence="2" id="KW-1133">Transmembrane helix</keyword>
<organism evidence="3 4">
    <name type="scientific">Myriangium duriaei CBS 260.36</name>
    <dbReference type="NCBI Taxonomy" id="1168546"/>
    <lineage>
        <taxon>Eukaryota</taxon>
        <taxon>Fungi</taxon>
        <taxon>Dikarya</taxon>
        <taxon>Ascomycota</taxon>
        <taxon>Pezizomycotina</taxon>
        <taxon>Dothideomycetes</taxon>
        <taxon>Dothideomycetidae</taxon>
        <taxon>Myriangiales</taxon>
        <taxon>Myriangiaceae</taxon>
        <taxon>Myriangium</taxon>
    </lineage>
</organism>
<protein>
    <recommendedName>
        <fullName evidence="5">Fatty acid hydroxylase domain-containing protein</fullName>
    </recommendedName>
</protein>
<evidence type="ECO:0008006" key="5">
    <source>
        <dbReference type="Google" id="ProtNLM"/>
    </source>
</evidence>
<feature type="transmembrane region" description="Helical" evidence="2">
    <location>
        <begin position="248"/>
        <end position="266"/>
    </location>
</feature>
<reference evidence="3" key="1">
    <citation type="journal article" date="2020" name="Stud. Mycol.">
        <title>101 Dothideomycetes genomes: a test case for predicting lifestyles and emergence of pathogens.</title>
        <authorList>
            <person name="Haridas S."/>
            <person name="Albert R."/>
            <person name="Binder M."/>
            <person name="Bloem J."/>
            <person name="Labutti K."/>
            <person name="Salamov A."/>
            <person name="Andreopoulos B."/>
            <person name="Baker S."/>
            <person name="Barry K."/>
            <person name="Bills G."/>
            <person name="Bluhm B."/>
            <person name="Cannon C."/>
            <person name="Castanera R."/>
            <person name="Culley D."/>
            <person name="Daum C."/>
            <person name="Ezra D."/>
            <person name="Gonzalez J."/>
            <person name="Henrissat B."/>
            <person name="Kuo A."/>
            <person name="Liang C."/>
            <person name="Lipzen A."/>
            <person name="Lutzoni F."/>
            <person name="Magnuson J."/>
            <person name="Mondo S."/>
            <person name="Nolan M."/>
            <person name="Ohm R."/>
            <person name="Pangilinan J."/>
            <person name="Park H.-J."/>
            <person name="Ramirez L."/>
            <person name="Alfaro M."/>
            <person name="Sun H."/>
            <person name="Tritt A."/>
            <person name="Yoshinaga Y."/>
            <person name="Zwiers L.-H."/>
            <person name="Turgeon B."/>
            <person name="Goodwin S."/>
            <person name="Spatafora J."/>
            <person name="Crous P."/>
            <person name="Grigoriev I."/>
        </authorList>
    </citation>
    <scope>NUCLEOTIDE SEQUENCE</scope>
    <source>
        <strain evidence="3">CBS 260.36</strain>
    </source>
</reference>
<keyword evidence="2" id="KW-0472">Membrane</keyword>
<accession>A0A9P4J3R0</accession>
<sequence>MSLSTSIQQLRDSALVNIDKILGRSPPSWADSAWKTFGRSPPTWTDSVWKTYGVAMSQVGFLFSLPVTVLSFLAIPFFGSTGTSLNLVFFYLTWTAFIWTHSPRVIEIYGTLAVRILCFLLPSLVFLAFDYFLPGAAVSIKAGGRRQLPARLGQRKLVHVAAWSTFNVLLGVFISVVIEMLFTTLFGFRTTLRVTMAIPLPWTMALELLKAFAVRGVLHYVIHRYILHGSRQTGPFSKWHKEWAHSNKFIFSLAAAYDHPACYLLAHWLPSYVPAVFWRMHVLTWLAFQVLVSLEMLFVYSGYSALPSAIILPGMARRVDAHYASGGKGNFGHTGIMDLAFRSGCGGASDIAEDLQDEADRHQVRRRLGDALDDAGDYLDDATDKVRRRRRQKPAGDSDDDAAEGAEKSEGNGLLSKRRTRRG</sequence>
<dbReference type="Proteomes" id="UP000799439">
    <property type="component" value="Unassembled WGS sequence"/>
</dbReference>
<feature type="region of interest" description="Disordered" evidence="1">
    <location>
        <begin position="375"/>
        <end position="423"/>
    </location>
</feature>
<dbReference type="PANTHER" id="PTHR11863">
    <property type="entry name" value="STEROL DESATURASE"/>
    <property type="match status" value="1"/>
</dbReference>
<proteinExistence type="predicted"/>
<comment type="caution">
    <text evidence="3">The sequence shown here is derived from an EMBL/GenBank/DDBJ whole genome shotgun (WGS) entry which is preliminary data.</text>
</comment>
<dbReference type="AlphaFoldDB" id="A0A9P4J3R0"/>
<feature type="transmembrane region" description="Helical" evidence="2">
    <location>
        <begin position="59"/>
        <end position="78"/>
    </location>
</feature>
<evidence type="ECO:0000313" key="3">
    <source>
        <dbReference type="EMBL" id="KAF2154882.1"/>
    </source>
</evidence>
<keyword evidence="4" id="KW-1185">Reference proteome</keyword>
<feature type="transmembrane region" description="Helical" evidence="2">
    <location>
        <begin position="160"/>
        <end position="188"/>
    </location>
</feature>
<keyword evidence="2" id="KW-0812">Transmembrane</keyword>
<evidence type="ECO:0000256" key="1">
    <source>
        <dbReference type="SAM" id="MobiDB-lite"/>
    </source>
</evidence>
<gene>
    <name evidence="3" type="ORF">K461DRAFT_276044</name>
</gene>
<evidence type="ECO:0000313" key="4">
    <source>
        <dbReference type="Proteomes" id="UP000799439"/>
    </source>
</evidence>
<dbReference type="OrthoDB" id="408954at2759"/>
<dbReference type="EMBL" id="ML996083">
    <property type="protein sequence ID" value="KAF2154882.1"/>
    <property type="molecule type" value="Genomic_DNA"/>
</dbReference>
<feature type="transmembrane region" description="Helical" evidence="2">
    <location>
        <begin position="85"/>
        <end position="102"/>
    </location>
</feature>
<feature type="transmembrane region" description="Helical" evidence="2">
    <location>
        <begin position="114"/>
        <end position="140"/>
    </location>
</feature>
<name>A0A9P4J3R0_9PEZI</name>
<feature type="transmembrane region" description="Helical" evidence="2">
    <location>
        <begin position="286"/>
        <end position="312"/>
    </location>
</feature>
<dbReference type="InterPro" id="IPR050307">
    <property type="entry name" value="Sterol_Desaturase_Related"/>
</dbReference>
<evidence type="ECO:0000256" key="2">
    <source>
        <dbReference type="SAM" id="Phobius"/>
    </source>
</evidence>